<proteinExistence type="predicted"/>
<evidence type="ECO:0000313" key="1">
    <source>
        <dbReference type="EMBL" id="KAJ8009108.1"/>
    </source>
</evidence>
<evidence type="ECO:0000313" key="2">
    <source>
        <dbReference type="Proteomes" id="UP001157502"/>
    </source>
</evidence>
<comment type="caution">
    <text evidence="1">The sequence shown here is derived from an EMBL/GenBank/DDBJ whole genome shotgun (WGS) entry which is preliminary data.</text>
</comment>
<dbReference type="EMBL" id="CM055734">
    <property type="protein sequence ID" value="KAJ8009108.1"/>
    <property type="molecule type" value="Genomic_DNA"/>
</dbReference>
<gene>
    <name evidence="1" type="ORF">DPEC_G00085430</name>
</gene>
<keyword evidence="2" id="KW-1185">Reference proteome</keyword>
<name>A0ACC2GZQ9_DALPE</name>
<organism evidence="1 2">
    <name type="scientific">Dallia pectoralis</name>
    <name type="common">Alaska blackfish</name>
    <dbReference type="NCBI Taxonomy" id="75939"/>
    <lineage>
        <taxon>Eukaryota</taxon>
        <taxon>Metazoa</taxon>
        <taxon>Chordata</taxon>
        <taxon>Craniata</taxon>
        <taxon>Vertebrata</taxon>
        <taxon>Euteleostomi</taxon>
        <taxon>Actinopterygii</taxon>
        <taxon>Neopterygii</taxon>
        <taxon>Teleostei</taxon>
        <taxon>Protacanthopterygii</taxon>
        <taxon>Esociformes</taxon>
        <taxon>Umbridae</taxon>
        <taxon>Dallia</taxon>
    </lineage>
</organism>
<reference evidence="1" key="1">
    <citation type="submission" date="2021-05" db="EMBL/GenBank/DDBJ databases">
        <authorList>
            <person name="Pan Q."/>
            <person name="Jouanno E."/>
            <person name="Zahm M."/>
            <person name="Klopp C."/>
            <person name="Cabau C."/>
            <person name="Louis A."/>
            <person name="Berthelot C."/>
            <person name="Parey E."/>
            <person name="Roest Crollius H."/>
            <person name="Montfort J."/>
            <person name="Robinson-Rechavi M."/>
            <person name="Bouchez O."/>
            <person name="Lampietro C."/>
            <person name="Lopez Roques C."/>
            <person name="Donnadieu C."/>
            <person name="Postlethwait J."/>
            <person name="Bobe J."/>
            <person name="Dillon D."/>
            <person name="Chandos A."/>
            <person name="von Hippel F."/>
            <person name="Guiguen Y."/>
        </authorList>
    </citation>
    <scope>NUCLEOTIDE SEQUENCE</scope>
    <source>
        <strain evidence="1">YG-Jan2019</strain>
    </source>
</reference>
<sequence>MSKSKENALFELNTRRETWCRLDIIGTSPARAENRHFDCHLRSTWDFKSLQAVAPEQRSAWTAGHVTKYPERKHFEESHKVHLV</sequence>
<dbReference type="Proteomes" id="UP001157502">
    <property type="component" value="Chromosome 7"/>
</dbReference>
<protein>
    <submittedName>
        <fullName evidence="1">Uncharacterized protein</fullName>
    </submittedName>
</protein>
<accession>A0ACC2GZQ9</accession>